<feature type="domain" description="J" evidence="3">
    <location>
        <begin position="15"/>
        <end position="82"/>
    </location>
</feature>
<dbReference type="Gene3D" id="1.10.287.110">
    <property type="entry name" value="DnaJ domain"/>
    <property type="match status" value="1"/>
</dbReference>
<gene>
    <name evidence="4" type="ORF">BSTOLATCC_MIC22140</name>
</gene>
<dbReference type="Pfam" id="PF00226">
    <property type="entry name" value="DnaJ"/>
    <property type="match status" value="1"/>
</dbReference>
<feature type="transmembrane region" description="Helical" evidence="2">
    <location>
        <begin position="131"/>
        <end position="148"/>
    </location>
</feature>
<dbReference type="Proteomes" id="UP001162131">
    <property type="component" value="Unassembled WGS sequence"/>
</dbReference>
<evidence type="ECO:0000313" key="5">
    <source>
        <dbReference type="Proteomes" id="UP001162131"/>
    </source>
</evidence>
<keyword evidence="2" id="KW-0812">Transmembrane</keyword>
<evidence type="ECO:0000256" key="1">
    <source>
        <dbReference type="ARBA" id="ARBA00023186"/>
    </source>
</evidence>
<dbReference type="PROSITE" id="PS50076">
    <property type="entry name" value="DNAJ_2"/>
    <property type="match status" value="1"/>
</dbReference>
<keyword evidence="2" id="KW-1133">Transmembrane helix</keyword>
<name>A0AAU9J062_9CILI</name>
<proteinExistence type="predicted"/>
<dbReference type="InterPro" id="IPR036869">
    <property type="entry name" value="J_dom_sf"/>
</dbReference>
<dbReference type="AlphaFoldDB" id="A0AAU9J062"/>
<organism evidence="4 5">
    <name type="scientific">Blepharisma stoltei</name>
    <dbReference type="NCBI Taxonomy" id="1481888"/>
    <lineage>
        <taxon>Eukaryota</taxon>
        <taxon>Sar</taxon>
        <taxon>Alveolata</taxon>
        <taxon>Ciliophora</taxon>
        <taxon>Postciliodesmatophora</taxon>
        <taxon>Heterotrichea</taxon>
        <taxon>Heterotrichida</taxon>
        <taxon>Blepharismidae</taxon>
        <taxon>Blepharisma</taxon>
    </lineage>
</organism>
<dbReference type="EMBL" id="CAJZBQ010000021">
    <property type="protein sequence ID" value="CAG9318774.1"/>
    <property type="molecule type" value="Genomic_DNA"/>
</dbReference>
<reference evidence="4" key="1">
    <citation type="submission" date="2021-09" db="EMBL/GenBank/DDBJ databases">
        <authorList>
            <consortium name="AG Swart"/>
            <person name="Singh M."/>
            <person name="Singh A."/>
            <person name="Seah K."/>
            <person name="Emmerich C."/>
        </authorList>
    </citation>
    <scope>NUCLEOTIDE SEQUENCE</scope>
    <source>
        <strain evidence="4">ATCC30299</strain>
    </source>
</reference>
<dbReference type="PRINTS" id="PR00625">
    <property type="entry name" value="JDOMAIN"/>
</dbReference>
<dbReference type="SMART" id="SM00271">
    <property type="entry name" value="DnaJ"/>
    <property type="match status" value="1"/>
</dbReference>
<dbReference type="PANTHER" id="PTHR44145:SF3">
    <property type="entry name" value="DNAJ HOMOLOG SUBFAMILY A MEMBER 3, MITOCHONDRIAL"/>
    <property type="match status" value="1"/>
</dbReference>
<keyword evidence="1" id="KW-0143">Chaperone</keyword>
<comment type="caution">
    <text evidence="4">The sequence shown here is derived from an EMBL/GenBank/DDBJ whole genome shotgun (WGS) entry which is preliminary data.</text>
</comment>
<accession>A0AAU9J062</accession>
<evidence type="ECO:0000313" key="4">
    <source>
        <dbReference type="EMBL" id="CAG9318774.1"/>
    </source>
</evidence>
<dbReference type="CDD" id="cd06257">
    <property type="entry name" value="DnaJ"/>
    <property type="match status" value="1"/>
</dbReference>
<protein>
    <recommendedName>
        <fullName evidence="3">J domain-containing protein</fullName>
    </recommendedName>
</protein>
<dbReference type="SUPFAM" id="SSF46565">
    <property type="entry name" value="Chaperone J-domain"/>
    <property type="match status" value="1"/>
</dbReference>
<dbReference type="InterPro" id="IPR001623">
    <property type="entry name" value="DnaJ_domain"/>
</dbReference>
<evidence type="ECO:0000256" key="2">
    <source>
        <dbReference type="SAM" id="Phobius"/>
    </source>
</evidence>
<dbReference type="InterPro" id="IPR051938">
    <property type="entry name" value="Apopto_cytoskel_mod"/>
</dbReference>
<evidence type="ECO:0000259" key="3">
    <source>
        <dbReference type="PROSITE" id="PS50076"/>
    </source>
</evidence>
<sequence>MLKFCLKRTFAQLESPYSILGVTAESTPQEIKNAYYKLAKKYHPDVNPSNSEIFKKINQAYSDVSNKTPKLKMPQYRYDPETHGYNFRQNWKGFTKPDEKSEFFGMANKEYRKAKAQQQNQYYYDRMFEKLFVLAVFALLSFKVFLHVQNQHDHEMIQKQEELEEEMRVDGERFKEYEEMTRRRYNTK</sequence>
<dbReference type="PANTHER" id="PTHR44145">
    <property type="entry name" value="DNAJ HOMOLOG SUBFAMILY A MEMBER 3, MITOCHONDRIAL"/>
    <property type="match status" value="1"/>
</dbReference>
<keyword evidence="2" id="KW-0472">Membrane</keyword>
<keyword evidence="5" id="KW-1185">Reference proteome</keyword>